<dbReference type="Pfam" id="PF25106">
    <property type="entry name" value="VWA_4"/>
    <property type="match status" value="1"/>
</dbReference>
<name>A0A1Q9CW61_SYMMI</name>
<keyword evidence="11" id="KW-1185">Reference proteome</keyword>
<protein>
    <submittedName>
        <fullName evidence="10">Alpha-protein kinase vwkA</fullName>
    </submittedName>
</protein>
<evidence type="ECO:0000256" key="6">
    <source>
        <dbReference type="ARBA" id="ARBA00022777"/>
    </source>
</evidence>
<sequence length="695" mass="77488">MCLSFKLFAHALQLWFGISAAKQCDLASLPRASAMASKLAALSRELSGLTEEQIASLLLSTMDTHQHERLLARAAQAKKAESRLDSEISESHGRAKEAKTLDAVFVIDCTGSMDEQIAHAKETVASIQRDIYRLLGAGGSVRLAVVGFRDYNDQDRVEVLPFTKDVQEVEKFLAKLTAKGGDDGCEDVVGGIEAALKLSWTARTRVMYLLCDYPSHGARFYDEEDENSVSEEDENSVSEEDDNWDQHPDDPKQWQPTDELLAKSVELRINLVCLDYGLCSKMFGIFKELREQRATTNHNLQTIVYQSDHTAENFVRCVLRSTSKSLRSSLGNSSSRAAHVPQAALQLDEHPEISWKDFKDWKCHQVLVTALTVSGLHVAPKQNGTVQRFYVRAEPFASGNMRWAFPAANEEGLRYVLKVQKADPKEAKALCFQDVETQAYAKIFAVEFSRLVPEAPLQFVDSWVVHLPKWEVAKHATIELFIEGKYEKYTSNNGFSSPGALLAETFSHFTWQYSGGNMQVTDLQGVNCSVLTDPQIHCAKEDAFSRGNLGKRGMDNFFLSHCCNDLCRKLCLKQSPMQPGFDCISDLCPAGVGEDALSDVESVISSYSTASRLLSCELCMAQVCAGTKHQLDTLEKYNAVWCQECLRKAVEALVETKCLSCKKPFSYSFYAIKFKGCVAPATCEDCERGENWMLI</sequence>
<feature type="compositionally biased region" description="Acidic residues" evidence="7">
    <location>
        <begin position="222"/>
        <end position="243"/>
    </location>
</feature>
<dbReference type="InterPro" id="IPR004166">
    <property type="entry name" value="a-kinase_dom"/>
</dbReference>
<dbReference type="CDD" id="cd00198">
    <property type="entry name" value="vWFA"/>
    <property type="match status" value="1"/>
</dbReference>
<dbReference type="InterPro" id="IPR056861">
    <property type="entry name" value="HMCN1-like_VWA"/>
</dbReference>
<dbReference type="OrthoDB" id="417256at2759"/>
<dbReference type="InterPro" id="IPR052969">
    <property type="entry name" value="Thr-specific_kinase-like"/>
</dbReference>
<dbReference type="PANTHER" id="PTHR47763:SF4">
    <property type="entry name" value="ALPHA-PROTEIN KINASE VWKA"/>
    <property type="match status" value="1"/>
</dbReference>
<dbReference type="InterPro" id="IPR011009">
    <property type="entry name" value="Kinase-like_dom_sf"/>
</dbReference>
<dbReference type="PANTHER" id="PTHR47763">
    <property type="entry name" value="ALPHA-PROTEIN KINASE VWKA"/>
    <property type="match status" value="1"/>
</dbReference>
<accession>A0A1Q9CW61</accession>
<evidence type="ECO:0000256" key="5">
    <source>
        <dbReference type="ARBA" id="ARBA00022729"/>
    </source>
</evidence>
<evidence type="ECO:0000313" key="10">
    <source>
        <dbReference type="EMBL" id="OLP87172.1"/>
    </source>
</evidence>
<evidence type="ECO:0000259" key="9">
    <source>
        <dbReference type="PROSITE" id="PS51158"/>
    </source>
</evidence>
<evidence type="ECO:0000256" key="1">
    <source>
        <dbReference type="ARBA" id="ARBA00004613"/>
    </source>
</evidence>
<dbReference type="Gene3D" id="3.30.200.20">
    <property type="entry name" value="Phosphorylase Kinase, domain 1"/>
    <property type="match status" value="1"/>
</dbReference>
<feature type="chain" id="PRO_5010297946" evidence="8">
    <location>
        <begin position="22"/>
        <end position="695"/>
    </location>
</feature>
<reference evidence="10 11" key="1">
    <citation type="submission" date="2016-02" db="EMBL/GenBank/DDBJ databases">
        <title>Genome analysis of coral dinoflagellate symbionts highlights evolutionary adaptations to a symbiotic lifestyle.</title>
        <authorList>
            <person name="Aranda M."/>
            <person name="Li Y."/>
            <person name="Liew Y.J."/>
            <person name="Baumgarten S."/>
            <person name="Simakov O."/>
            <person name="Wilson M."/>
            <person name="Piel J."/>
            <person name="Ashoor H."/>
            <person name="Bougouffa S."/>
            <person name="Bajic V.B."/>
            <person name="Ryu T."/>
            <person name="Ravasi T."/>
            <person name="Bayer T."/>
            <person name="Micklem G."/>
            <person name="Kim H."/>
            <person name="Bhak J."/>
            <person name="Lajeunesse T.C."/>
            <person name="Voolstra C.R."/>
        </authorList>
    </citation>
    <scope>NUCLEOTIDE SEQUENCE [LARGE SCALE GENOMIC DNA]</scope>
    <source>
        <strain evidence="10 11">CCMP2467</strain>
    </source>
</reference>
<comment type="subcellular location">
    <subcellularLocation>
        <location evidence="1">Secreted</location>
    </subcellularLocation>
</comment>
<dbReference type="Proteomes" id="UP000186817">
    <property type="component" value="Unassembled WGS sequence"/>
</dbReference>
<evidence type="ECO:0000256" key="3">
    <source>
        <dbReference type="ARBA" id="ARBA00022527"/>
    </source>
</evidence>
<keyword evidence="4" id="KW-0808">Transferase</keyword>
<evidence type="ECO:0000256" key="2">
    <source>
        <dbReference type="ARBA" id="ARBA00022525"/>
    </source>
</evidence>
<organism evidence="10 11">
    <name type="scientific">Symbiodinium microadriaticum</name>
    <name type="common">Dinoflagellate</name>
    <name type="synonym">Zooxanthella microadriatica</name>
    <dbReference type="NCBI Taxonomy" id="2951"/>
    <lineage>
        <taxon>Eukaryota</taxon>
        <taxon>Sar</taxon>
        <taxon>Alveolata</taxon>
        <taxon>Dinophyceae</taxon>
        <taxon>Suessiales</taxon>
        <taxon>Symbiodiniaceae</taxon>
        <taxon>Symbiodinium</taxon>
    </lineage>
</organism>
<dbReference type="Gene3D" id="3.40.50.410">
    <property type="entry name" value="von Willebrand factor, type A domain"/>
    <property type="match status" value="1"/>
</dbReference>
<evidence type="ECO:0000256" key="8">
    <source>
        <dbReference type="SAM" id="SignalP"/>
    </source>
</evidence>
<evidence type="ECO:0000256" key="4">
    <source>
        <dbReference type="ARBA" id="ARBA00022679"/>
    </source>
</evidence>
<dbReference type="EMBL" id="LSRX01000876">
    <property type="protein sequence ID" value="OLP87172.1"/>
    <property type="molecule type" value="Genomic_DNA"/>
</dbReference>
<gene>
    <name evidence="10" type="primary">vwkA</name>
    <name evidence="10" type="ORF">AK812_SmicGene31639</name>
</gene>
<keyword evidence="3" id="KW-0723">Serine/threonine-protein kinase</keyword>
<dbReference type="AlphaFoldDB" id="A0A1Q9CW61"/>
<dbReference type="Pfam" id="PF02816">
    <property type="entry name" value="Alpha_kinase"/>
    <property type="match status" value="1"/>
</dbReference>
<dbReference type="GO" id="GO:0005524">
    <property type="term" value="F:ATP binding"/>
    <property type="evidence" value="ECO:0007669"/>
    <property type="project" value="InterPro"/>
</dbReference>
<keyword evidence="5 8" id="KW-0732">Signal</keyword>
<evidence type="ECO:0000313" key="11">
    <source>
        <dbReference type="Proteomes" id="UP000186817"/>
    </source>
</evidence>
<dbReference type="CDD" id="cd04515">
    <property type="entry name" value="Alpha_kinase"/>
    <property type="match status" value="1"/>
</dbReference>
<keyword evidence="6 10" id="KW-0418">Kinase</keyword>
<feature type="signal peptide" evidence="8">
    <location>
        <begin position="1"/>
        <end position="21"/>
    </location>
</feature>
<dbReference type="Gene3D" id="3.20.200.10">
    <property type="entry name" value="MHCK/EF2 kinase"/>
    <property type="match status" value="1"/>
</dbReference>
<comment type="caution">
    <text evidence="10">The sequence shown here is derived from an EMBL/GenBank/DDBJ whole genome shotgun (WGS) entry which is preliminary data.</text>
</comment>
<keyword evidence="2" id="KW-0964">Secreted</keyword>
<feature type="domain" description="Alpha-type protein kinase" evidence="9">
    <location>
        <begin position="353"/>
        <end position="575"/>
    </location>
</feature>
<dbReference type="SMART" id="SM00811">
    <property type="entry name" value="Alpha_kinase"/>
    <property type="match status" value="1"/>
</dbReference>
<feature type="region of interest" description="Disordered" evidence="7">
    <location>
        <begin position="222"/>
        <end position="255"/>
    </location>
</feature>
<dbReference type="GO" id="GO:0004674">
    <property type="term" value="F:protein serine/threonine kinase activity"/>
    <property type="evidence" value="ECO:0007669"/>
    <property type="project" value="UniProtKB-KW"/>
</dbReference>
<dbReference type="SUPFAM" id="SSF56112">
    <property type="entry name" value="Protein kinase-like (PK-like)"/>
    <property type="match status" value="1"/>
</dbReference>
<proteinExistence type="predicted"/>
<evidence type="ECO:0000256" key="7">
    <source>
        <dbReference type="SAM" id="MobiDB-lite"/>
    </source>
</evidence>
<dbReference type="InterPro" id="IPR036465">
    <property type="entry name" value="vWFA_dom_sf"/>
</dbReference>
<dbReference type="SUPFAM" id="SSF53300">
    <property type="entry name" value="vWA-like"/>
    <property type="match status" value="1"/>
</dbReference>
<dbReference type="OMA" id="HKNWEDI"/>
<dbReference type="PROSITE" id="PS51158">
    <property type="entry name" value="ALPHA_KINASE"/>
    <property type="match status" value="1"/>
</dbReference>